<feature type="domain" description="Glycosyltransferase subfamily 4-like N-terminal" evidence="2">
    <location>
        <begin position="15"/>
        <end position="183"/>
    </location>
</feature>
<dbReference type="AlphaFoldDB" id="I3YD55"/>
<dbReference type="EMBL" id="CP003154">
    <property type="protein sequence ID" value="AFL74923.1"/>
    <property type="molecule type" value="Genomic_DNA"/>
</dbReference>
<dbReference type="PANTHER" id="PTHR45947">
    <property type="entry name" value="SULFOQUINOVOSYL TRANSFERASE SQD2"/>
    <property type="match status" value="1"/>
</dbReference>
<accession>I3YD55</accession>
<evidence type="ECO:0000259" key="2">
    <source>
        <dbReference type="Pfam" id="PF13439"/>
    </source>
</evidence>
<protein>
    <submittedName>
        <fullName evidence="3">Glycosyltransferase</fullName>
    </submittedName>
</protein>
<dbReference type="eggNOG" id="COG0438">
    <property type="taxonomic scope" value="Bacteria"/>
</dbReference>
<gene>
    <name evidence="3" type="ordered locus">Thivi_3043</name>
</gene>
<reference evidence="3 4" key="1">
    <citation type="submission" date="2012-06" db="EMBL/GenBank/DDBJ databases">
        <title>Complete sequence of Thiocystis violascens DSM 198.</title>
        <authorList>
            <consortium name="US DOE Joint Genome Institute"/>
            <person name="Lucas S."/>
            <person name="Han J."/>
            <person name="Lapidus A."/>
            <person name="Cheng J.-F."/>
            <person name="Goodwin L."/>
            <person name="Pitluck S."/>
            <person name="Peters L."/>
            <person name="Ovchinnikova G."/>
            <person name="Teshima H."/>
            <person name="Detter J.C."/>
            <person name="Han C."/>
            <person name="Tapia R."/>
            <person name="Land M."/>
            <person name="Hauser L."/>
            <person name="Kyrpides N."/>
            <person name="Ivanova N."/>
            <person name="Pagani I."/>
            <person name="Vogl K."/>
            <person name="Liu Z."/>
            <person name="Frigaard N.-U."/>
            <person name="Bryant D."/>
            <person name="Woyke T."/>
        </authorList>
    </citation>
    <scope>NUCLEOTIDE SEQUENCE [LARGE SCALE GENOMIC DNA]</scope>
    <source>
        <strain evidence="4">ATCC 17096 / DSM 198 / 6111</strain>
    </source>
</reference>
<dbReference type="KEGG" id="tvi:Thivi_3043"/>
<dbReference type="OrthoDB" id="9802525at2"/>
<dbReference type="PANTHER" id="PTHR45947:SF3">
    <property type="entry name" value="SULFOQUINOVOSYL TRANSFERASE SQD2"/>
    <property type="match status" value="1"/>
</dbReference>
<evidence type="ECO:0000259" key="1">
    <source>
        <dbReference type="Pfam" id="PF00534"/>
    </source>
</evidence>
<keyword evidence="3" id="KW-0808">Transferase</keyword>
<sequence length="395" mass="43876">MRVLMISDVYFPRITGVSTSIQTFAREFVGKGHEVTLIAPDYGQDAPEPFEILRIPSRYLPVDPEDRMLRPRQIRRHDADLERRGFDLVHIHTPFFAHYTGLGLAKRLGIPVIESYHTFFEQYLHHYVSFVPSSWLQRAARYFSAAQCNDVDALAVPSQAMLDILSRYGVKTPARVIPTGIELIQFSQGDGMRFRARYRIPPERPVLVHVSRLAFEKNIDFILRALARIKKQVPDVLLVIAGEGPARSQLAAQVQALGLSDHTLFTGYLDRDGSLEDCYCAGSAFVFASRTETQGLVLLEAMALGVPIVSTAVMGTKEVLAGGLGSLIAEEDEDDFAAKAVRLLTDPVLREVLSREAVQHARSWSAPVLADRMLQLYDHVSGNGLQQPVPASNPG</sequence>
<evidence type="ECO:0000313" key="3">
    <source>
        <dbReference type="EMBL" id="AFL74923.1"/>
    </source>
</evidence>
<dbReference type="Gene3D" id="3.40.50.2000">
    <property type="entry name" value="Glycogen Phosphorylase B"/>
    <property type="match status" value="2"/>
</dbReference>
<dbReference type="InterPro" id="IPR001296">
    <property type="entry name" value="Glyco_trans_1"/>
</dbReference>
<name>I3YD55_THIV6</name>
<proteinExistence type="predicted"/>
<evidence type="ECO:0000313" key="4">
    <source>
        <dbReference type="Proteomes" id="UP000006062"/>
    </source>
</evidence>
<dbReference type="Proteomes" id="UP000006062">
    <property type="component" value="Chromosome"/>
</dbReference>
<dbReference type="Pfam" id="PF00534">
    <property type="entry name" value="Glycos_transf_1"/>
    <property type="match status" value="1"/>
</dbReference>
<dbReference type="STRING" id="765911.Thivi_3043"/>
<dbReference type="InterPro" id="IPR028098">
    <property type="entry name" value="Glyco_trans_4-like_N"/>
</dbReference>
<dbReference type="GO" id="GO:0016757">
    <property type="term" value="F:glycosyltransferase activity"/>
    <property type="evidence" value="ECO:0007669"/>
    <property type="project" value="InterPro"/>
</dbReference>
<dbReference type="RefSeq" id="WP_014779338.1">
    <property type="nucleotide sequence ID" value="NC_018012.1"/>
</dbReference>
<dbReference type="InterPro" id="IPR050194">
    <property type="entry name" value="Glycosyltransferase_grp1"/>
</dbReference>
<keyword evidence="4" id="KW-1185">Reference proteome</keyword>
<dbReference type="HOGENOM" id="CLU_009583_2_0_6"/>
<dbReference type="SUPFAM" id="SSF53756">
    <property type="entry name" value="UDP-Glycosyltransferase/glycogen phosphorylase"/>
    <property type="match status" value="1"/>
</dbReference>
<organism evidence="3 4">
    <name type="scientific">Thiocystis violascens (strain ATCC 17096 / DSM 198 / 6111)</name>
    <name type="common">Chromatium violascens</name>
    <dbReference type="NCBI Taxonomy" id="765911"/>
    <lineage>
        <taxon>Bacteria</taxon>
        <taxon>Pseudomonadati</taxon>
        <taxon>Pseudomonadota</taxon>
        <taxon>Gammaproteobacteria</taxon>
        <taxon>Chromatiales</taxon>
        <taxon>Chromatiaceae</taxon>
        <taxon>Thiocystis</taxon>
    </lineage>
</organism>
<dbReference type="Pfam" id="PF13439">
    <property type="entry name" value="Glyco_transf_4"/>
    <property type="match status" value="1"/>
</dbReference>
<feature type="domain" description="Glycosyl transferase family 1" evidence="1">
    <location>
        <begin position="194"/>
        <end position="357"/>
    </location>
</feature>